<dbReference type="InterPro" id="IPR006674">
    <property type="entry name" value="HD_domain"/>
</dbReference>
<evidence type="ECO:0000259" key="1">
    <source>
        <dbReference type="Pfam" id="PF01966"/>
    </source>
</evidence>
<dbReference type="InterPro" id="IPR003607">
    <property type="entry name" value="HD/PDEase_dom"/>
</dbReference>
<proteinExistence type="predicted"/>
<comment type="caution">
    <text evidence="2">The sequence shown here is derived from an EMBL/GenBank/DDBJ whole genome shotgun (WGS) entry which is preliminary data.</text>
</comment>
<dbReference type="EMBL" id="BARS01046346">
    <property type="protein sequence ID" value="GAG28969.1"/>
    <property type="molecule type" value="Genomic_DNA"/>
</dbReference>
<feature type="domain" description="HD" evidence="1">
    <location>
        <begin position="27"/>
        <end position="119"/>
    </location>
</feature>
<protein>
    <recommendedName>
        <fullName evidence="1">HD domain-containing protein</fullName>
    </recommendedName>
</protein>
<accession>X0WDF2</accession>
<sequence length="140" mass="15880">MDIRAWFLDYVSALEPLTPFLEIKKGHSIRVSQNSRALGEALEWTDHLTRTLEAAGLLHDIGRFAMQRDHGTAFDTDALDHGQIGYQALASEFPWEHTDIEPDPLLDVARFHNKRDIPTQCPETSLPFVQAVRDSDKVDI</sequence>
<gene>
    <name evidence="2" type="ORF">S01H1_69775</name>
</gene>
<dbReference type="AlphaFoldDB" id="X0WDF2"/>
<dbReference type="SUPFAM" id="SSF109604">
    <property type="entry name" value="HD-domain/PDEase-like"/>
    <property type="match status" value="1"/>
</dbReference>
<dbReference type="CDD" id="cd00077">
    <property type="entry name" value="HDc"/>
    <property type="match status" value="1"/>
</dbReference>
<reference evidence="2" key="1">
    <citation type="journal article" date="2014" name="Front. Microbiol.">
        <title>High frequency of phylogenetically diverse reductive dehalogenase-homologous genes in deep subseafloor sedimentary metagenomes.</title>
        <authorList>
            <person name="Kawai M."/>
            <person name="Futagami T."/>
            <person name="Toyoda A."/>
            <person name="Takaki Y."/>
            <person name="Nishi S."/>
            <person name="Hori S."/>
            <person name="Arai W."/>
            <person name="Tsubouchi T."/>
            <person name="Morono Y."/>
            <person name="Uchiyama I."/>
            <person name="Ito T."/>
            <person name="Fujiyama A."/>
            <person name="Inagaki F."/>
            <person name="Takami H."/>
        </authorList>
    </citation>
    <scope>NUCLEOTIDE SEQUENCE</scope>
    <source>
        <strain evidence="2">Expedition CK06-06</strain>
    </source>
</reference>
<feature type="non-terminal residue" evidence="2">
    <location>
        <position position="140"/>
    </location>
</feature>
<evidence type="ECO:0000313" key="2">
    <source>
        <dbReference type="EMBL" id="GAG28969.1"/>
    </source>
</evidence>
<dbReference type="Pfam" id="PF01966">
    <property type="entry name" value="HD"/>
    <property type="match status" value="1"/>
</dbReference>
<dbReference type="Gene3D" id="1.10.3210.10">
    <property type="entry name" value="Hypothetical protein af1432"/>
    <property type="match status" value="1"/>
</dbReference>
<name>X0WDF2_9ZZZZ</name>
<organism evidence="2">
    <name type="scientific">marine sediment metagenome</name>
    <dbReference type="NCBI Taxonomy" id="412755"/>
    <lineage>
        <taxon>unclassified sequences</taxon>
        <taxon>metagenomes</taxon>
        <taxon>ecological metagenomes</taxon>
    </lineage>
</organism>